<evidence type="ECO:0000256" key="4">
    <source>
        <dbReference type="ARBA" id="ARBA00022723"/>
    </source>
</evidence>
<evidence type="ECO:0000256" key="8">
    <source>
        <dbReference type="PIRSR" id="PIRSR602401-1"/>
    </source>
</evidence>
<comment type="cofactor">
    <cofactor evidence="1 8">
        <name>heme</name>
        <dbReference type="ChEBI" id="CHEBI:30413"/>
    </cofactor>
</comment>
<proteinExistence type="inferred from homology"/>
<keyword evidence="3 8" id="KW-0349">Heme</keyword>
<keyword evidence="4 8" id="KW-0479">Metal-binding</keyword>
<feature type="binding site" description="axial binding residue" evidence="8">
    <location>
        <position position="435"/>
    </location>
    <ligand>
        <name>heme</name>
        <dbReference type="ChEBI" id="CHEBI:30413"/>
    </ligand>
    <ligandPart>
        <name>Fe</name>
        <dbReference type="ChEBI" id="CHEBI:18248"/>
    </ligandPart>
</feature>
<dbReference type="GO" id="GO:0016705">
    <property type="term" value="F:oxidoreductase activity, acting on paired donors, with incorporation or reduction of molecular oxygen"/>
    <property type="evidence" value="ECO:0007669"/>
    <property type="project" value="InterPro"/>
</dbReference>
<dbReference type="InterPro" id="IPR002401">
    <property type="entry name" value="Cyt_P450_E_grp-I"/>
</dbReference>
<dbReference type="PROSITE" id="PS00086">
    <property type="entry name" value="CYTOCHROME_P450"/>
    <property type="match status" value="1"/>
</dbReference>
<comment type="caution">
    <text evidence="10">The sequence shown here is derived from an EMBL/GenBank/DDBJ whole genome shotgun (WGS) entry which is preliminary data.</text>
</comment>
<dbReference type="Proteomes" id="UP001201262">
    <property type="component" value="Unassembled WGS sequence"/>
</dbReference>
<keyword evidence="7 9" id="KW-0503">Monooxygenase</keyword>
<accession>A0AAD4KLE6</accession>
<evidence type="ECO:0000256" key="2">
    <source>
        <dbReference type="ARBA" id="ARBA00010617"/>
    </source>
</evidence>
<evidence type="ECO:0000256" key="9">
    <source>
        <dbReference type="RuleBase" id="RU000461"/>
    </source>
</evidence>
<dbReference type="CDD" id="cd11065">
    <property type="entry name" value="CYP64-like"/>
    <property type="match status" value="1"/>
</dbReference>
<dbReference type="GO" id="GO:0004497">
    <property type="term" value="F:monooxygenase activity"/>
    <property type="evidence" value="ECO:0007669"/>
    <property type="project" value="UniProtKB-KW"/>
</dbReference>
<dbReference type="GO" id="GO:0020037">
    <property type="term" value="F:heme binding"/>
    <property type="evidence" value="ECO:0007669"/>
    <property type="project" value="InterPro"/>
</dbReference>
<evidence type="ECO:0000256" key="6">
    <source>
        <dbReference type="ARBA" id="ARBA00023004"/>
    </source>
</evidence>
<dbReference type="PANTHER" id="PTHR46300">
    <property type="entry name" value="P450, PUTATIVE (EUROFUNG)-RELATED-RELATED"/>
    <property type="match status" value="1"/>
</dbReference>
<evidence type="ECO:0000256" key="7">
    <source>
        <dbReference type="ARBA" id="ARBA00023033"/>
    </source>
</evidence>
<reference evidence="10" key="1">
    <citation type="submission" date="2021-12" db="EMBL/GenBank/DDBJ databases">
        <title>Convergent genome expansion in fungi linked to evolution of root-endophyte symbiosis.</title>
        <authorList>
            <consortium name="DOE Joint Genome Institute"/>
            <person name="Ke Y.-H."/>
            <person name="Bonito G."/>
            <person name="Liao H.-L."/>
            <person name="Looney B."/>
            <person name="Rojas-Flechas A."/>
            <person name="Nash J."/>
            <person name="Hameed K."/>
            <person name="Schadt C."/>
            <person name="Martin F."/>
            <person name="Crous P.W."/>
            <person name="Miettinen O."/>
            <person name="Magnuson J.K."/>
            <person name="Labbe J."/>
            <person name="Jacobson D."/>
            <person name="Doktycz M.J."/>
            <person name="Veneault-Fourrey C."/>
            <person name="Kuo A."/>
            <person name="Mondo S."/>
            <person name="Calhoun S."/>
            <person name="Riley R."/>
            <person name="Ohm R."/>
            <person name="LaButti K."/>
            <person name="Andreopoulos B."/>
            <person name="Pangilinan J."/>
            <person name="Nolan M."/>
            <person name="Tritt A."/>
            <person name="Clum A."/>
            <person name="Lipzen A."/>
            <person name="Daum C."/>
            <person name="Barry K."/>
            <person name="Grigoriev I.V."/>
            <person name="Vilgalys R."/>
        </authorList>
    </citation>
    <scope>NUCLEOTIDE SEQUENCE</scope>
    <source>
        <strain evidence="10">PMI_201</strain>
    </source>
</reference>
<name>A0AAD4KLE6_9EURO</name>
<organism evidence="10 11">
    <name type="scientific">Talaromyces proteolyticus</name>
    <dbReference type="NCBI Taxonomy" id="1131652"/>
    <lineage>
        <taxon>Eukaryota</taxon>
        <taxon>Fungi</taxon>
        <taxon>Dikarya</taxon>
        <taxon>Ascomycota</taxon>
        <taxon>Pezizomycotina</taxon>
        <taxon>Eurotiomycetes</taxon>
        <taxon>Eurotiomycetidae</taxon>
        <taxon>Eurotiales</taxon>
        <taxon>Trichocomaceae</taxon>
        <taxon>Talaromyces</taxon>
        <taxon>Talaromyces sect. Bacilispori</taxon>
    </lineage>
</organism>
<keyword evidence="6 8" id="KW-0408">Iron</keyword>
<evidence type="ECO:0000256" key="5">
    <source>
        <dbReference type="ARBA" id="ARBA00023002"/>
    </source>
</evidence>
<dbReference type="Pfam" id="PF00067">
    <property type="entry name" value="p450"/>
    <property type="match status" value="1"/>
</dbReference>
<dbReference type="InterPro" id="IPR001128">
    <property type="entry name" value="Cyt_P450"/>
</dbReference>
<dbReference type="InterPro" id="IPR050364">
    <property type="entry name" value="Cytochrome_P450_fung"/>
</dbReference>
<dbReference type="PANTHER" id="PTHR46300:SF7">
    <property type="entry name" value="P450, PUTATIVE (EUROFUNG)-RELATED"/>
    <property type="match status" value="1"/>
</dbReference>
<evidence type="ECO:0000256" key="1">
    <source>
        <dbReference type="ARBA" id="ARBA00001971"/>
    </source>
</evidence>
<evidence type="ECO:0000313" key="11">
    <source>
        <dbReference type="Proteomes" id="UP001201262"/>
    </source>
</evidence>
<dbReference type="SUPFAM" id="SSF48264">
    <property type="entry name" value="Cytochrome P450"/>
    <property type="match status" value="1"/>
</dbReference>
<evidence type="ECO:0000256" key="3">
    <source>
        <dbReference type="ARBA" id="ARBA00022617"/>
    </source>
</evidence>
<dbReference type="Gene3D" id="1.10.630.10">
    <property type="entry name" value="Cytochrome P450"/>
    <property type="match status" value="1"/>
</dbReference>
<dbReference type="PRINTS" id="PR00463">
    <property type="entry name" value="EP450I"/>
</dbReference>
<keyword evidence="11" id="KW-1185">Reference proteome</keyword>
<evidence type="ECO:0000313" key="10">
    <source>
        <dbReference type="EMBL" id="KAH8690781.1"/>
    </source>
</evidence>
<dbReference type="GeneID" id="70243604"/>
<dbReference type="RefSeq" id="XP_046066977.1">
    <property type="nucleotide sequence ID" value="XM_046213317.1"/>
</dbReference>
<protein>
    <submittedName>
        <fullName evidence="10">Cytochrome P450</fullName>
    </submittedName>
</protein>
<dbReference type="InterPro" id="IPR036396">
    <property type="entry name" value="Cyt_P450_sf"/>
</dbReference>
<dbReference type="PRINTS" id="PR00385">
    <property type="entry name" value="P450"/>
</dbReference>
<keyword evidence="5 9" id="KW-0560">Oxidoreductase</keyword>
<comment type="similarity">
    <text evidence="2 9">Belongs to the cytochrome P450 family.</text>
</comment>
<dbReference type="AlphaFoldDB" id="A0AAD4KLE6"/>
<sequence length="508" mass="57005">MALQAIALLITLLGILFLYKIIRPSNPRIAPLPPGPKPKLFIGNLSDLPPAGEKEWLHWAKHKDLYGPISSIRLLTQTIIIINDMSLAFEILEKRSVIHSSRPRFVFANDLVGWDKALSSQNYTPLFRAYRKAVGRVMGSRKSVAQFDGLQEMESEKFLLRLLKQPENFKKHIRTEVVTAVLKMTYGYSVSDNDDPLLALADQALAEFSKAAMPGAWLVDIIPALKFIPEWMPGAGFKKTARAFRQTTLESTRVGLDFTKKEMATGKHIPSFTSNALEAGEDEEIVKWSSFALYGGGADTIISTLKCCFLALILNPEVQRRAQEEIDRVVGSERLPTAKDRDNLPYVDAIVKETLRWQPIAPLGLPHTADQDDVVEGFLIPKGAILLANIWLFNHDPSIYNDPSIFNPSRFMPTETYAAQPDPHNVTFGFGRRICPGRIFADTFLFLTIAQTLSVFSLSQPVDEDGKVLEQVVDFEPGIVTRPVDYKCNFTPRSPRHEQLIREIETEA</sequence>
<gene>
    <name evidence="10" type="ORF">BGW36DRAFT_350304</name>
</gene>
<dbReference type="GO" id="GO:0005506">
    <property type="term" value="F:iron ion binding"/>
    <property type="evidence" value="ECO:0007669"/>
    <property type="project" value="InterPro"/>
</dbReference>
<dbReference type="InterPro" id="IPR017972">
    <property type="entry name" value="Cyt_P450_CS"/>
</dbReference>
<dbReference type="EMBL" id="JAJTJA010000013">
    <property type="protein sequence ID" value="KAH8690781.1"/>
    <property type="molecule type" value="Genomic_DNA"/>
</dbReference>